<evidence type="ECO:0000259" key="5">
    <source>
        <dbReference type="PROSITE" id="PS50279"/>
    </source>
</evidence>
<name>A0A915KDY4_ROMCU</name>
<dbReference type="GO" id="GO:0004867">
    <property type="term" value="F:serine-type endopeptidase inhibitor activity"/>
    <property type="evidence" value="ECO:0007669"/>
    <property type="project" value="UniProtKB-KW"/>
</dbReference>
<dbReference type="InterPro" id="IPR020901">
    <property type="entry name" value="Prtase_inh_Kunz-CS"/>
</dbReference>
<dbReference type="InterPro" id="IPR036880">
    <property type="entry name" value="Kunitz_BPTI_sf"/>
</dbReference>
<feature type="region of interest" description="Disordered" evidence="4">
    <location>
        <begin position="163"/>
        <end position="199"/>
    </location>
</feature>
<dbReference type="Proteomes" id="UP000887565">
    <property type="component" value="Unplaced"/>
</dbReference>
<evidence type="ECO:0000256" key="2">
    <source>
        <dbReference type="ARBA" id="ARBA00022900"/>
    </source>
</evidence>
<dbReference type="PANTHER" id="PTHR10083:SF328">
    <property type="entry name" value="TISSUE FACTOR PATHWAY INHIBITOR"/>
    <property type="match status" value="1"/>
</dbReference>
<dbReference type="PROSITE" id="PS00280">
    <property type="entry name" value="BPTI_KUNITZ_1"/>
    <property type="match status" value="3"/>
</dbReference>
<keyword evidence="1" id="KW-0646">Protease inhibitor</keyword>
<proteinExistence type="predicted"/>
<keyword evidence="3" id="KW-1015">Disulfide bond</keyword>
<feature type="domain" description="BPTI/Kunitz inhibitor" evidence="5">
    <location>
        <begin position="29"/>
        <end position="79"/>
    </location>
</feature>
<evidence type="ECO:0000256" key="1">
    <source>
        <dbReference type="ARBA" id="ARBA00022690"/>
    </source>
</evidence>
<dbReference type="PANTHER" id="PTHR10083">
    <property type="entry name" value="KUNITZ-TYPE PROTEASE INHIBITOR-RELATED"/>
    <property type="match status" value="1"/>
</dbReference>
<evidence type="ECO:0000256" key="3">
    <source>
        <dbReference type="ARBA" id="ARBA00023157"/>
    </source>
</evidence>
<feature type="domain" description="BPTI/Kunitz inhibitor" evidence="5">
    <location>
        <begin position="287"/>
        <end position="337"/>
    </location>
</feature>
<dbReference type="SMART" id="SM00131">
    <property type="entry name" value="KU"/>
    <property type="match status" value="3"/>
</dbReference>
<evidence type="ECO:0000313" key="7">
    <source>
        <dbReference type="WBParaSite" id="nRc.2.0.1.t37003-RA"/>
    </source>
</evidence>
<accession>A0A915KDY4</accession>
<protein>
    <submittedName>
        <fullName evidence="7">BPTI/Kunitz inhibitor domain-containing protein</fullName>
    </submittedName>
</protein>
<dbReference type="AlphaFoldDB" id="A0A915KDY4"/>
<dbReference type="InterPro" id="IPR050098">
    <property type="entry name" value="TFPI/VKTCI-like"/>
</dbReference>
<keyword evidence="6" id="KW-1185">Reference proteome</keyword>
<feature type="region of interest" description="Disordered" evidence="4">
    <location>
        <begin position="211"/>
        <end position="233"/>
    </location>
</feature>
<keyword evidence="2" id="KW-0722">Serine protease inhibitor</keyword>
<dbReference type="Pfam" id="PF00014">
    <property type="entry name" value="Kunitz_BPTI"/>
    <property type="match status" value="3"/>
</dbReference>
<dbReference type="PROSITE" id="PS50279">
    <property type="entry name" value="BPTI_KUNITZ_2"/>
    <property type="match status" value="3"/>
</dbReference>
<dbReference type="Gene3D" id="4.10.410.10">
    <property type="entry name" value="Pancreatic trypsin inhibitor Kunitz domain"/>
    <property type="match status" value="3"/>
</dbReference>
<dbReference type="FunFam" id="4.10.410.10:FF:000020">
    <property type="entry name" value="Collagen, type VI, alpha 3"/>
    <property type="match status" value="3"/>
</dbReference>
<reference evidence="7" key="1">
    <citation type="submission" date="2022-11" db="UniProtKB">
        <authorList>
            <consortium name="WormBaseParasite"/>
        </authorList>
    </citation>
    <scope>IDENTIFICATION</scope>
</reference>
<dbReference type="WBParaSite" id="nRc.2.0.1.t37003-RA">
    <property type="protein sequence ID" value="nRc.2.0.1.t37003-RA"/>
    <property type="gene ID" value="nRc.2.0.1.g37003"/>
</dbReference>
<dbReference type="OMA" id="PASADCE"/>
<organism evidence="6 7">
    <name type="scientific">Romanomermis culicivorax</name>
    <name type="common">Nematode worm</name>
    <dbReference type="NCBI Taxonomy" id="13658"/>
    <lineage>
        <taxon>Eukaryota</taxon>
        <taxon>Metazoa</taxon>
        <taxon>Ecdysozoa</taxon>
        <taxon>Nematoda</taxon>
        <taxon>Enoplea</taxon>
        <taxon>Dorylaimia</taxon>
        <taxon>Mermithida</taxon>
        <taxon>Mermithoidea</taxon>
        <taxon>Mermithidae</taxon>
        <taxon>Romanomermis</taxon>
    </lineage>
</organism>
<evidence type="ECO:0000313" key="6">
    <source>
        <dbReference type="Proteomes" id="UP000887565"/>
    </source>
</evidence>
<evidence type="ECO:0000256" key="4">
    <source>
        <dbReference type="SAM" id="MobiDB-lite"/>
    </source>
</evidence>
<dbReference type="GO" id="GO:0005615">
    <property type="term" value="C:extracellular space"/>
    <property type="evidence" value="ECO:0007669"/>
    <property type="project" value="TreeGrafter"/>
</dbReference>
<dbReference type="CDD" id="cd00109">
    <property type="entry name" value="Kunitz-type"/>
    <property type="match status" value="3"/>
</dbReference>
<dbReference type="PRINTS" id="PR00759">
    <property type="entry name" value="BASICPTASE"/>
</dbReference>
<dbReference type="SUPFAM" id="SSF57362">
    <property type="entry name" value="BPTI-like"/>
    <property type="match status" value="3"/>
</dbReference>
<feature type="compositionally biased region" description="Polar residues" evidence="4">
    <location>
        <begin position="219"/>
        <end position="229"/>
    </location>
</feature>
<dbReference type="InterPro" id="IPR002223">
    <property type="entry name" value="Kunitz_BPTI"/>
</dbReference>
<feature type="domain" description="BPTI/Kunitz inhibitor" evidence="5">
    <location>
        <begin position="229"/>
        <end position="279"/>
    </location>
</feature>
<sequence length="339" mass="36689">MSTSTVFGITDRNSEFSALTNEESQIDVCNLPKERGDCGKYQLRFYYDQKLGECKYFFYSGCRGNGNNFKGLAECQRTCRYVSSSSPAVAKTERANLFTDISESKSTIKSSPVAETARAGVFESVTLLPNPDTVRSDVSASNSLNGFTSLQRSETSVLPALTARPLSTDQRVDSGAAPPAFGSPGVGSPGNLFSTDSTVSNKESFKPQLLAPEAKSQEPGKNSFPSNRCDQPKDKGPCSGAFIRWYWNPASADCELFTYGGCQGNGNNFDTKEECVSTCKDVSPDVCSHPEDVGDCGSAISRWRYDSTVHLCQPFIYSGCGGNGNNFASHAECRARCER</sequence>